<comment type="similarity">
    <text evidence="2">Belongs to the Mediator complex subunit 27 family.</text>
</comment>
<evidence type="ECO:0000256" key="1">
    <source>
        <dbReference type="ARBA" id="ARBA00004123"/>
    </source>
</evidence>
<gene>
    <name evidence="6" type="ORF">BJ322DRAFT_996001</name>
</gene>
<reference evidence="6" key="2">
    <citation type="submission" date="2020-11" db="EMBL/GenBank/DDBJ databases">
        <authorList>
            <consortium name="DOE Joint Genome Institute"/>
            <person name="Kuo A."/>
            <person name="Miyauchi S."/>
            <person name="Kiss E."/>
            <person name="Drula E."/>
            <person name="Kohler A."/>
            <person name="Sanchez-Garcia M."/>
            <person name="Andreopoulos B."/>
            <person name="Barry K.W."/>
            <person name="Bonito G."/>
            <person name="Buee M."/>
            <person name="Carver A."/>
            <person name="Chen C."/>
            <person name="Cichocki N."/>
            <person name="Clum A."/>
            <person name="Culley D."/>
            <person name="Crous P.W."/>
            <person name="Fauchery L."/>
            <person name="Girlanda M."/>
            <person name="Hayes R."/>
            <person name="Keri Z."/>
            <person name="Labutti K."/>
            <person name="Lipzen A."/>
            <person name="Lombard V."/>
            <person name="Magnuson J."/>
            <person name="Maillard F."/>
            <person name="Morin E."/>
            <person name="Murat C."/>
            <person name="Nolan M."/>
            <person name="Ohm R."/>
            <person name="Pangilinan J."/>
            <person name="Pereira M."/>
            <person name="Perotto S."/>
            <person name="Peter M."/>
            <person name="Riley R."/>
            <person name="Sitrit Y."/>
            <person name="Stielow B."/>
            <person name="Szollosi G."/>
            <person name="Zifcakova L."/>
            <person name="Stursova M."/>
            <person name="Spatafora J.W."/>
            <person name="Tedersoo L."/>
            <person name="Vaario L.-M."/>
            <person name="Yamada A."/>
            <person name="Yan M."/>
            <person name="Wang P."/>
            <person name="Xu J."/>
            <person name="Bruns T."/>
            <person name="Baldrian P."/>
            <person name="Vilgalys R."/>
            <person name="Henrissat B."/>
            <person name="Grigoriev I.V."/>
            <person name="Hibbett D."/>
            <person name="Nagy L.G."/>
            <person name="Martin F.M."/>
        </authorList>
    </citation>
    <scope>NUCLEOTIDE SEQUENCE</scope>
    <source>
        <strain evidence="6">UH-Tt-Lm1</strain>
    </source>
</reference>
<name>A0A9P6HRD1_9AGAM</name>
<dbReference type="PANTHER" id="PTHR13130:SF4">
    <property type="entry name" value="MEDIATOR OF RNA POLYMERASE II TRANSCRIPTION SUBUNIT 27"/>
    <property type="match status" value="1"/>
</dbReference>
<reference evidence="6" key="1">
    <citation type="journal article" date="2020" name="Nat. Commun.">
        <title>Large-scale genome sequencing of mycorrhizal fungi provides insights into the early evolution of symbiotic traits.</title>
        <authorList>
            <person name="Miyauchi S."/>
            <person name="Kiss E."/>
            <person name="Kuo A."/>
            <person name="Drula E."/>
            <person name="Kohler A."/>
            <person name="Sanchez-Garcia M."/>
            <person name="Morin E."/>
            <person name="Andreopoulos B."/>
            <person name="Barry K.W."/>
            <person name="Bonito G."/>
            <person name="Buee M."/>
            <person name="Carver A."/>
            <person name="Chen C."/>
            <person name="Cichocki N."/>
            <person name="Clum A."/>
            <person name="Culley D."/>
            <person name="Crous P.W."/>
            <person name="Fauchery L."/>
            <person name="Girlanda M."/>
            <person name="Hayes R.D."/>
            <person name="Keri Z."/>
            <person name="LaButti K."/>
            <person name="Lipzen A."/>
            <person name="Lombard V."/>
            <person name="Magnuson J."/>
            <person name="Maillard F."/>
            <person name="Murat C."/>
            <person name="Nolan M."/>
            <person name="Ohm R.A."/>
            <person name="Pangilinan J."/>
            <person name="Pereira M.F."/>
            <person name="Perotto S."/>
            <person name="Peter M."/>
            <person name="Pfister S."/>
            <person name="Riley R."/>
            <person name="Sitrit Y."/>
            <person name="Stielow J.B."/>
            <person name="Szollosi G."/>
            <person name="Zifcakova L."/>
            <person name="Stursova M."/>
            <person name="Spatafora J.W."/>
            <person name="Tedersoo L."/>
            <person name="Vaario L.M."/>
            <person name="Yamada A."/>
            <person name="Yan M."/>
            <person name="Wang P."/>
            <person name="Xu J."/>
            <person name="Bruns T."/>
            <person name="Baldrian P."/>
            <person name="Vilgalys R."/>
            <person name="Dunand C."/>
            <person name="Henrissat B."/>
            <person name="Grigoriev I.V."/>
            <person name="Hibbett D."/>
            <person name="Nagy L.G."/>
            <person name="Martin F.M."/>
        </authorList>
    </citation>
    <scope>NUCLEOTIDE SEQUENCE</scope>
    <source>
        <strain evidence="6">UH-Tt-Lm1</strain>
    </source>
</reference>
<dbReference type="GO" id="GO:0006357">
    <property type="term" value="P:regulation of transcription by RNA polymerase II"/>
    <property type="evidence" value="ECO:0007669"/>
    <property type="project" value="TreeGrafter"/>
</dbReference>
<dbReference type="PANTHER" id="PTHR13130">
    <property type="entry name" value="34 KDA TRANSCRIPTIONAL CO-ACTIVATOR-RELATED"/>
    <property type="match status" value="1"/>
</dbReference>
<evidence type="ECO:0000256" key="4">
    <source>
        <dbReference type="ARBA" id="ARBA00023163"/>
    </source>
</evidence>
<proteinExistence type="inferred from homology"/>
<dbReference type="GO" id="GO:0003713">
    <property type="term" value="F:transcription coactivator activity"/>
    <property type="evidence" value="ECO:0007669"/>
    <property type="project" value="TreeGrafter"/>
</dbReference>
<keyword evidence="7" id="KW-1185">Reference proteome</keyword>
<dbReference type="GO" id="GO:0016592">
    <property type="term" value="C:mediator complex"/>
    <property type="evidence" value="ECO:0007669"/>
    <property type="project" value="InterPro"/>
</dbReference>
<sequence>MDTSSSPEISRLESQIQALTDLSTRLQQLRNVPVWLYKSPNSMMPIEPIREQFENLRQLGSNLTSETVQEALKAARESEKDKSELTLRYRRDTSKAKLRTPSPDSPRYYESSLTKVSVPFPTLVGDSVSLTLAGLPDYIRNFNKTSAPAKLNIWVPTRAETGKLRVPVTVRLVLPDILVAYCVLSTPASRSGLSVETVTVSGPREQAITISRMKSQILITKPHSQSEYAVYQKVSQQIFKMVQVYPQVSFQQLMSLLLSYENIFVTSCSLCSRILSSEANIPPVVRVWIEGEGGGGGWDSRHVTCLQS</sequence>
<evidence type="ECO:0000313" key="7">
    <source>
        <dbReference type="Proteomes" id="UP000736335"/>
    </source>
</evidence>
<evidence type="ECO:0000256" key="5">
    <source>
        <dbReference type="ARBA" id="ARBA00023242"/>
    </source>
</evidence>
<dbReference type="EMBL" id="WIUZ02000001">
    <property type="protein sequence ID" value="KAF9792981.1"/>
    <property type="molecule type" value="Genomic_DNA"/>
</dbReference>
<organism evidence="6 7">
    <name type="scientific">Thelephora terrestris</name>
    <dbReference type="NCBI Taxonomy" id="56493"/>
    <lineage>
        <taxon>Eukaryota</taxon>
        <taxon>Fungi</taxon>
        <taxon>Dikarya</taxon>
        <taxon>Basidiomycota</taxon>
        <taxon>Agaricomycotina</taxon>
        <taxon>Agaricomycetes</taxon>
        <taxon>Thelephorales</taxon>
        <taxon>Thelephoraceae</taxon>
        <taxon>Thelephora</taxon>
    </lineage>
</organism>
<accession>A0A9P6HRD1</accession>
<dbReference type="OrthoDB" id="10261040at2759"/>
<keyword evidence="3" id="KW-0805">Transcription regulation</keyword>
<comment type="caution">
    <text evidence="6">The sequence shown here is derived from an EMBL/GenBank/DDBJ whole genome shotgun (WGS) entry which is preliminary data.</text>
</comment>
<dbReference type="AlphaFoldDB" id="A0A9P6HRD1"/>
<evidence type="ECO:0000256" key="3">
    <source>
        <dbReference type="ARBA" id="ARBA00023015"/>
    </source>
</evidence>
<dbReference type="InterPro" id="IPR021627">
    <property type="entry name" value="Mediator_Med27"/>
</dbReference>
<keyword evidence="4" id="KW-0804">Transcription</keyword>
<protein>
    <submittedName>
        <fullName evidence="6">Uncharacterized protein</fullName>
    </submittedName>
</protein>
<dbReference type="Proteomes" id="UP000736335">
    <property type="component" value="Unassembled WGS sequence"/>
</dbReference>
<evidence type="ECO:0000313" key="6">
    <source>
        <dbReference type="EMBL" id="KAF9792981.1"/>
    </source>
</evidence>
<dbReference type="Pfam" id="PF11571">
    <property type="entry name" value="Med27"/>
    <property type="match status" value="1"/>
</dbReference>
<keyword evidence="5" id="KW-0539">Nucleus</keyword>
<comment type="subcellular location">
    <subcellularLocation>
        <location evidence="1">Nucleus</location>
    </subcellularLocation>
</comment>
<evidence type="ECO:0000256" key="2">
    <source>
        <dbReference type="ARBA" id="ARBA00008048"/>
    </source>
</evidence>